<reference evidence="2" key="1">
    <citation type="submission" date="2020-11" db="EMBL/GenBank/DDBJ databases">
        <authorList>
            <consortium name="DOE Joint Genome Institute"/>
            <person name="Ahrendt S."/>
            <person name="Riley R."/>
            <person name="Andreopoulos W."/>
            <person name="Labutti K."/>
            <person name="Pangilinan J."/>
            <person name="Ruiz-Duenas F.J."/>
            <person name="Barrasa J.M."/>
            <person name="Sanchez-Garcia M."/>
            <person name="Camarero S."/>
            <person name="Miyauchi S."/>
            <person name="Serrano A."/>
            <person name="Linde D."/>
            <person name="Babiker R."/>
            <person name="Drula E."/>
            <person name="Ayuso-Fernandez I."/>
            <person name="Pacheco R."/>
            <person name="Padilla G."/>
            <person name="Ferreira P."/>
            <person name="Barriuso J."/>
            <person name="Kellner H."/>
            <person name="Castanera R."/>
            <person name="Alfaro M."/>
            <person name="Ramirez L."/>
            <person name="Pisabarro A.G."/>
            <person name="Kuo A."/>
            <person name="Tritt A."/>
            <person name="Lipzen A."/>
            <person name="He G."/>
            <person name="Yan M."/>
            <person name="Ng V."/>
            <person name="Cullen D."/>
            <person name="Martin F."/>
            <person name="Rosso M.-N."/>
            <person name="Henrissat B."/>
            <person name="Hibbett D."/>
            <person name="Martinez A.T."/>
            <person name="Grigoriev I.V."/>
        </authorList>
    </citation>
    <scope>NUCLEOTIDE SEQUENCE</scope>
    <source>
        <strain evidence="2">MF-IS2</strain>
    </source>
</reference>
<name>A0A9P6BX34_9AGAR</name>
<sequence>MNALEIEELAQKLQDDPALKKTRKPRSDKGEKWGSCKGSDNQRNGPSNSPGTGGPQRNKRIDSTDQE</sequence>
<dbReference type="Proteomes" id="UP000807342">
    <property type="component" value="Unassembled WGS sequence"/>
</dbReference>
<evidence type="ECO:0000313" key="2">
    <source>
        <dbReference type="EMBL" id="KAF9441025.1"/>
    </source>
</evidence>
<proteinExistence type="predicted"/>
<feature type="region of interest" description="Disordered" evidence="1">
    <location>
        <begin position="1"/>
        <end position="67"/>
    </location>
</feature>
<feature type="compositionally biased region" description="Basic and acidic residues" evidence="1">
    <location>
        <begin position="9"/>
        <end position="34"/>
    </location>
</feature>
<protein>
    <submittedName>
        <fullName evidence="2">Uncharacterized protein</fullName>
    </submittedName>
</protein>
<accession>A0A9P6BX34</accession>
<keyword evidence="3" id="KW-1185">Reference proteome</keyword>
<dbReference type="EMBL" id="MU152111">
    <property type="protein sequence ID" value="KAF9441025.1"/>
    <property type="molecule type" value="Genomic_DNA"/>
</dbReference>
<comment type="caution">
    <text evidence="2">The sequence shown here is derived from an EMBL/GenBank/DDBJ whole genome shotgun (WGS) entry which is preliminary data.</text>
</comment>
<dbReference type="AlphaFoldDB" id="A0A9P6BX34"/>
<evidence type="ECO:0000313" key="3">
    <source>
        <dbReference type="Proteomes" id="UP000807342"/>
    </source>
</evidence>
<evidence type="ECO:0000256" key="1">
    <source>
        <dbReference type="SAM" id="MobiDB-lite"/>
    </source>
</evidence>
<organism evidence="2 3">
    <name type="scientific">Macrolepiota fuliginosa MF-IS2</name>
    <dbReference type="NCBI Taxonomy" id="1400762"/>
    <lineage>
        <taxon>Eukaryota</taxon>
        <taxon>Fungi</taxon>
        <taxon>Dikarya</taxon>
        <taxon>Basidiomycota</taxon>
        <taxon>Agaricomycotina</taxon>
        <taxon>Agaricomycetes</taxon>
        <taxon>Agaricomycetidae</taxon>
        <taxon>Agaricales</taxon>
        <taxon>Agaricineae</taxon>
        <taxon>Agaricaceae</taxon>
        <taxon>Macrolepiota</taxon>
    </lineage>
</organism>
<gene>
    <name evidence="2" type="ORF">P691DRAFT_766868</name>
</gene>